<evidence type="ECO:0000313" key="1">
    <source>
        <dbReference type="EMBL" id="KAI4337297.1"/>
    </source>
</evidence>
<accession>A0ACB9NM32</accession>
<dbReference type="Proteomes" id="UP000828941">
    <property type="component" value="Chromosome 6"/>
</dbReference>
<reference evidence="1 2" key="1">
    <citation type="journal article" date="2022" name="DNA Res.">
        <title>Chromosomal-level genome assembly of the orchid tree Bauhinia variegata (Leguminosae; Cercidoideae) supports the allotetraploid origin hypothesis of Bauhinia.</title>
        <authorList>
            <person name="Zhong Y."/>
            <person name="Chen Y."/>
            <person name="Zheng D."/>
            <person name="Pang J."/>
            <person name="Liu Y."/>
            <person name="Luo S."/>
            <person name="Meng S."/>
            <person name="Qian L."/>
            <person name="Wei D."/>
            <person name="Dai S."/>
            <person name="Zhou R."/>
        </authorList>
    </citation>
    <scope>NUCLEOTIDE SEQUENCE [LARGE SCALE GENOMIC DNA]</scope>
    <source>
        <strain evidence="1">BV-YZ2020</strain>
    </source>
</reference>
<protein>
    <submittedName>
        <fullName evidence="1">Uncharacterized protein</fullName>
    </submittedName>
</protein>
<comment type="caution">
    <text evidence="1">The sequence shown here is derived from an EMBL/GenBank/DDBJ whole genome shotgun (WGS) entry which is preliminary data.</text>
</comment>
<name>A0ACB9NM32_BAUVA</name>
<dbReference type="EMBL" id="CM039431">
    <property type="protein sequence ID" value="KAI4337297.1"/>
    <property type="molecule type" value="Genomic_DNA"/>
</dbReference>
<organism evidence="1 2">
    <name type="scientific">Bauhinia variegata</name>
    <name type="common">Purple orchid tree</name>
    <name type="synonym">Phanera variegata</name>
    <dbReference type="NCBI Taxonomy" id="167791"/>
    <lineage>
        <taxon>Eukaryota</taxon>
        <taxon>Viridiplantae</taxon>
        <taxon>Streptophyta</taxon>
        <taxon>Embryophyta</taxon>
        <taxon>Tracheophyta</taxon>
        <taxon>Spermatophyta</taxon>
        <taxon>Magnoliopsida</taxon>
        <taxon>eudicotyledons</taxon>
        <taxon>Gunneridae</taxon>
        <taxon>Pentapetalae</taxon>
        <taxon>rosids</taxon>
        <taxon>fabids</taxon>
        <taxon>Fabales</taxon>
        <taxon>Fabaceae</taxon>
        <taxon>Cercidoideae</taxon>
        <taxon>Cercideae</taxon>
        <taxon>Bauhiniinae</taxon>
        <taxon>Bauhinia</taxon>
    </lineage>
</organism>
<evidence type="ECO:0000313" key="2">
    <source>
        <dbReference type="Proteomes" id="UP000828941"/>
    </source>
</evidence>
<gene>
    <name evidence="1" type="ORF">L6164_015730</name>
</gene>
<sequence>MDDPQKLDAHRILTLLGALREASKDLRTNPIPFLHRTDPKAAIEAILELETKAVAIFLADPNLHKLCELLCNLRALVEKLQKHQGFGLRSLLHRQIANYKISQVAYAIESEIQAYVDRLTIKNLVKSLNESTSEDQKVKALIEFTERLSQGFDIDFQDSILRAKVFTILEHILCDSESSSSKRVREHAAMAIDALVRFNKNVFVGLVLMGSTIKALIAMASSCSIQVLSSLIRFIRTPLVDELFSNGEIPRIINLLCSEDLSIQVATLDCVLELAYIGRKEVIEAMLEEELIKKLMHLQRMERANGLIEMDSYDALETESEYKVEIREKGTFPFASCVSRFAIQLEVGEGLCAEEKRELKLEILRKVKEASESDAEVATITAEILWGSSP</sequence>
<proteinExistence type="predicted"/>
<keyword evidence="2" id="KW-1185">Reference proteome</keyword>